<dbReference type="GO" id="GO:0016705">
    <property type="term" value="F:oxidoreductase activity, acting on paired donors, with incorporation or reduction of molecular oxygen"/>
    <property type="evidence" value="ECO:0007669"/>
    <property type="project" value="InterPro"/>
</dbReference>
<dbReference type="FunFam" id="1.10.630.10:FF:000018">
    <property type="entry name" value="Cytochrome P450 monooxygenase"/>
    <property type="match status" value="1"/>
</dbReference>
<keyword evidence="5 7" id="KW-0408">Iron</keyword>
<dbReference type="GO" id="GO:0020037">
    <property type="term" value="F:heme binding"/>
    <property type="evidence" value="ECO:0007669"/>
    <property type="project" value="InterPro"/>
</dbReference>
<proteinExistence type="inferred from homology"/>
<keyword evidence="2 7" id="KW-0349">Heme</keyword>
<keyword evidence="4 7" id="KW-0560">Oxidoreductase</keyword>
<evidence type="ECO:0000256" key="7">
    <source>
        <dbReference type="RuleBase" id="RU000461"/>
    </source>
</evidence>
<evidence type="ECO:0000256" key="1">
    <source>
        <dbReference type="ARBA" id="ARBA00010617"/>
    </source>
</evidence>
<keyword evidence="6 7" id="KW-0503">Monooxygenase</keyword>
<dbReference type="Pfam" id="PF00067">
    <property type="entry name" value="p450"/>
    <property type="match status" value="1"/>
</dbReference>
<protein>
    <submittedName>
        <fullName evidence="8">Cytochrome P450</fullName>
    </submittedName>
</protein>
<evidence type="ECO:0000256" key="6">
    <source>
        <dbReference type="ARBA" id="ARBA00023033"/>
    </source>
</evidence>
<dbReference type="InterPro" id="IPR002397">
    <property type="entry name" value="Cyt_P450_B"/>
</dbReference>
<dbReference type="GO" id="GO:0005506">
    <property type="term" value="F:iron ion binding"/>
    <property type="evidence" value="ECO:0007669"/>
    <property type="project" value="InterPro"/>
</dbReference>
<name>A0A9X3EQV0_9BACT</name>
<evidence type="ECO:0000256" key="2">
    <source>
        <dbReference type="ARBA" id="ARBA00022617"/>
    </source>
</evidence>
<dbReference type="InterPro" id="IPR017972">
    <property type="entry name" value="Cyt_P450_CS"/>
</dbReference>
<accession>A0A9X3EQV0</accession>
<reference evidence="8" key="1">
    <citation type="submission" date="2022-11" db="EMBL/GenBank/DDBJ databases">
        <title>Minimal conservation of predation-associated metabolite biosynthetic gene clusters underscores biosynthetic potential of Myxococcota including descriptions for ten novel species: Archangium lansinium sp. nov., Myxococcus landrumus sp. nov., Nannocystis bai.</title>
        <authorList>
            <person name="Ahearne A."/>
            <person name="Stevens C."/>
            <person name="Phillips K."/>
        </authorList>
    </citation>
    <scope>NUCLEOTIDE SEQUENCE</scope>
    <source>
        <strain evidence="8">Na p29</strain>
    </source>
</reference>
<dbReference type="PROSITE" id="PS00086">
    <property type="entry name" value="CYTOCHROME_P450"/>
    <property type="match status" value="1"/>
</dbReference>
<organism evidence="8 9">
    <name type="scientific">Nannocystis pusilla</name>
    <dbReference type="NCBI Taxonomy" id="889268"/>
    <lineage>
        <taxon>Bacteria</taxon>
        <taxon>Pseudomonadati</taxon>
        <taxon>Myxococcota</taxon>
        <taxon>Polyangia</taxon>
        <taxon>Nannocystales</taxon>
        <taxon>Nannocystaceae</taxon>
        <taxon>Nannocystis</taxon>
    </lineage>
</organism>
<sequence length="416" mass="45593">MATDLSTAFNPMAPDQVDDPYPLYARARRERPVFFAESLGAYVVTRHADIAAVTRDTERFSSANALESSAVFPDEVMDILRTGYLEFQSLVQSDPPDHTRVRNVFNKALSPQRVAALEPKVRAIADELIDGFVHDGEVDLIERFAFPLPGTVIGELLGVPRSDLPRLRSGSNAKQILLAGAAPPALLAECAREFVDLQRYFGAHIEARVREPRGDLLTLLAPIDIGGTAPLTMQEAVSNAIDLLAAGHETTTDMIGHGMTLLIAHPEQLAALRADSSLIPDAVDEVLRMEAPVRGMFRRVTVDSTLAGVALPAGARLFLLYGSANRDEEAYPDPGVFDIRRRPATPHLAFSKGIHYCVGHALARLEGRIAFERLLARLPGVRLHPTRPAERRVFILLRGYERLPLAWDAAPRDTNA</sequence>
<comment type="similarity">
    <text evidence="1 7">Belongs to the cytochrome P450 family.</text>
</comment>
<keyword evidence="9" id="KW-1185">Reference proteome</keyword>
<dbReference type="PRINTS" id="PR00359">
    <property type="entry name" value="BP450"/>
</dbReference>
<evidence type="ECO:0000313" key="8">
    <source>
        <dbReference type="EMBL" id="MCY1008468.1"/>
    </source>
</evidence>
<evidence type="ECO:0000256" key="5">
    <source>
        <dbReference type="ARBA" id="ARBA00023004"/>
    </source>
</evidence>
<dbReference type="PANTHER" id="PTHR46696">
    <property type="entry name" value="P450, PUTATIVE (EUROFUNG)-RELATED"/>
    <property type="match status" value="1"/>
</dbReference>
<dbReference type="RefSeq" id="WP_267771101.1">
    <property type="nucleotide sequence ID" value="NZ_JAPNKE010000002.1"/>
</dbReference>
<comment type="caution">
    <text evidence="8">The sequence shown here is derived from an EMBL/GenBank/DDBJ whole genome shotgun (WGS) entry which is preliminary data.</text>
</comment>
<keyword evidence="3 7" id="KW-0479">Metal-binding</keyword>
<dbReference type="SUPFAM" id="SSF48264">
    <property type="entry name" value="Cytochrome P450"/>
    <property type="match status" value="1"/>
</dbReference>
<dbReference type="EMBL" id="JAPNKE010000002">
    <property type="protein sequence ID" value="MCY1008468.1"/>
    <property type="molecule type" value="Genomic_DNA"/>
</dbReference>
<evidence type="ECO:0000256" key="3">
    <source>
        <dbReference type="ARBA" id="ARBA00022723"/>
    </source>
</evidence>
<dbReference type="CDD" id="cd11078">
    <property type="entry name" value="CYP130-like"/>
    <property type="match status" value="1"/>
</dbReference>
<evidence type="ECO:0000256" key="4">
    <source>
        <dbReference type="ARBA" id="ARBA00023002"/>
    </source>
</evidence>
<evidence type="ECO:0000313" key="9">
    <source>
        <dbReference type="Proteomes" id="UP001150924"/>
    </source>
</evidence>
<gene>
    <name evidence="8" type="ORF">OV079_23500</name>
</gene>
<dbReference type="Gene3D" id="1.10.630.10">
    <property type="entry name" value="Cytochrome P450"/>
    <property type="match status" value="1"/>
</dbReference>
<dbReference type="Proteomes" id="UP001150924">
    <property type="component" value="Unassembled WGS sequence"/>
</dbReference>
<dbReference type="PANTHER" id="PTHR46696:SF1">
    <property type="entry name" value="CYTOCHROME P450 YJIB-RELATED"/>
    <property type="match status" value="1"/>
</dbReference>
<dbReference type="InterPro" id="IPR001128">
    <property type="entry name" value="Cyt_P450"/>
</dbReference>
<dbReference type="InterPro" id="IPR036396">
    <property type="entry name" value="Cyt_P450_sf"/>
</dbReference>
<dbReference type="GO" id="GO:0004497">
    <property type="term" value="F:monooxygenase activity"/>
    <property type="evidence" value="ECO:0007669"/>
    <property type="project" value="UniProtKB-KW"/>
</dbReference>
<dbReference type="AlphaFoldDB" id="A0A9X3EQV0"/>